<dbReference type="PRINTS" id="PR01463">
    <property type="entry name" value="EAGCHANLFMLY"/>
</dbReference>
<organism evidence="16">
    <name type="scientific">Mnemiopsis leidyi</name>
    <name type="common">Sea walnut</name>
    <name type="synonym">Warty comb jellyfish</name>
    <dbReference type="NCBI Taxonomy" id="27923"/>
    <lineage>
        <taxon>Eukaryota</taxon>
        <taxon>Metazoa</taxon>
        <taxon>Ctenophora</taxon>
        <taxon>Tentaculata</taxon>
        <taxon>Lobata</taxon>
        <taxon>Bolinopsidae</taxon>
        <taxon>Mnemiopsis</taxon>
    </lineage>
</organism>
<evidence type="ECO:0000256" key="8">
    <source>
        <dbReference type="ARBA" id="ARBA00022989"/>
    </source>
</evidence>
<dbReference type="InterPro" id="IPR003938">
    <property type="entry name" value="K_chnl_volt-dep_EAG/ELK/ERG"/>
</dbReference>
<evidence type="ECO:0000256" key="12">
    <source>
        <dbReference type="SAM" id="MobiDB-lite"/>
    </source>
</evidence>
<keyword evidence="10 13" id="KW-0472">Membrane</keyword>
<feature type="transmembrane region" description="Helical" evidence="13">
    <location>
        <begin position="478"/>
        <end position="503"/>
    </location>
</feature>
<dbReference type="PANTHER" id="PTHR10217:SF435">
    <property type="entry name" value="POTASSIUM VOLTAGE-GATED CHANNEL PROTEIN EAG"/>
    <property type="match status" value="1"/>
</dbReference>
<dbReference type="GO" id="GO:0042391">
    <property type="term" value="P:regulation of membrane potential"/>
    <property type="evidence" value="ECO:0007669"/>
    <property type="project" value="TreeGrafter"/>
</dbReference>
<dbReference type="Gene3D" id="2.60.120.10">
    <property type="entry name" value="Jelly Rolls"/>
    <property type="match status" value="1"/>
</dbReference>
<feature type="domain" description="PH" evidence="14">
    <location>
        <begin position="1"/>
        <end position="18"/>
    </location>
</feature>
<keyword evidence="9" id="KW-0406">Ion transport</keyword>
<dbReference type="SUPFAM" id="SSF81324">
    <property type="entry name" value="Voltage-gated potassium channels"/>
    <property type="match status" value="1"/>
</dbReference>
<dbReference type="SUPFAM" id="SSF51206">
    <property type="entry name" value="cAMP-binding domain-like"/>
    <property type="match status" value="1"/>
</dbReference>
<dbReference type="Gene3D" id="3.30.450.20">
    <property type="entry name" value="PAS domain"/>
    <property type="match status" value="1"/>
</dbReference>
<evidence type="ECO:0000256" key="11">
    <source>
        <dbReference type="ARBA" id="ARBA00023303"/>
    </source>
</evidence>
<keyword evidence="5" id="KW-0631">Potassium channel</keyword>
<keyword evidence="6" id="KW-0851">Voltage-gated channel</keyword>
<reference evidence="16" key="1">
    <citation type="submission" date="2014-06" db="EMBL/GenBank/DDBJ databases">
        <title>Ether-a-go-go family voltage-gated K+ channels evolved in an ancestral metazoan and functionally diversified in a cnidarian/bilaterian ancestor.</title>
        <authorList>
            <person name="Li X."/>
            <person name="Martinson A.S."/>
            <person name="Jegla T."/>
            <person name="Layden M.J."/>
            <person name="Diatta F.H."/>
            <person name="Sberna A.P."/>
            <person name="Simmons D.K."/>
            <person name="Martindale M.Q."/>
            <person name="Jegla T."/>
        </authorList>
    </citation>
    <scope>NUCLEOTIDE SEQUENCE</scope>
</reference>
<dbReference type="AlphaFoldDB" id="A0A089N5S9"/>
<dbReference type="EMBL" id="KM052388">
    <property type="protein sequence ID" value="AIQ80465.1"/>
    <property type="molecule type" value="mRNA"/>
</dbReference>
<dbReference type="GO" id="GO:0005249">
    <property type="term" value="F:voltage-gated potassium channel activity"/>
    <property type="evidence" value="ECO:0007669"/>
    <property type="project" value="InterPro"/>
</dbReference>
<keyword evidence="8 13" id="KW-1133">Transmembrane helix</keyword>
<evidence type="ECO:0000256" key="2">
    <source>
        <dbReference type="ARBA" id="ARBA00022448"/>
    </source>
</evidence>
<evidence type="ECO:0000256" key="3">
    <source>
        <dbReference type="ARBA" id="ARBA00022538"/>
    </source>
</evidence>
<evidence type="ECO:0000256" key="7">
    <source>
        <dbReference type="ARBA" id="ARBA00022958"/>
    </source>
</evidence>
<dbReference type="SMART" id="SM00100">
    <property type="entry name" value="cNMP"/>
    <property type="match status" value="1"/>
</dbReference>
<evidence type="ECO:0000256" key="13">
    <source>
        <dbReference type="SAM" id="Phobius"/>
    </source>
</evidence>
<dbReference type="InterPro" id="IPR014710">
    <property type="entry name" value="RmlC-like_jellyroll"/>
</dbReference>
<feature type="transmembrane region" description="Helical" evidence="13">
    <location>
        <begin position="259"/>
        <end position="277"/>
    </location>
</feature>
<dbReference type="InterPro" id="IPR001849">
    <property type="entry name" value="PH_domain"/>
</dbReference>
<dbReference type="PROSITE" id="PS50003">
    <property type="entry name" value="PH_DOMAIN"/>
    <property type="match status" value="1"/>
</dbReference>
<dbReference type="Gene3D" id="1.10.1200.260">
    <property type="match status" value="1"/>
</dbReference>
<dbReference type="CDD" id="cd00038">
    <property type="entry name" value="CAP_ED"/>
    <property type="match status" value="1"/>
</dbReference>
<proteinExistence type="evidence at transcript level"/>
<feature type="transmembrane region" description="Helical" evidence="13">
    <location>
        <begin position="454"/>
        <end position="472"/>
    </location>
</feature>
<evidence type="ECO:0000256" key="10">
    <source>
        <dbReference type="ARBA" id="ARBA00023136"/>
    </source>
</evidence>
<keyword evidence="2" id="KW-0813">Transport</keyword>
<dbReference type="PANTHER" id="PTHR10217">
    <property type="entry name" value="VOLTAGE AND LIGAND GATED POTASSIUM CHANNEL"/>
    <property type="match status" value="1"/>
</dbReference>
<dbReference type="GO" id="GO:0005886">
    <property type="term" value="C:plasma membrane"/>
    <property type="evidence" value="ECO:0007669"/>
    <property type="project" value="TreeGrafter"/>
</dbReference>
<keyword evidence="4 13" id="KW-0812">Transmembrane</keyword>
<evidence type="ECO:0000256" key="5">
    <source>
        <dbReference type="ARBA" id="ARBA00022826"/>
    </source>
</evidence>
<evidence type="ECO:0000259" key="14">
    <source>
        <dbReference type="PROSITE" id="PS50003"/>
    </source>
</evidence>
<feature type="domain" description="Cyclic nucleotide-binding" evidence="15">
    <location>
        <begin position="581"/>
        <end position="681"/>
    </location>
</feature>
<accession>A0A089N5S9</accession>
<sequence length="763" mass="88585">MAKDERRSWIKKIESALSSSVSTNTYARRVTKHHSYDYENNLVNLDISKSLKATELANVDHTYNESLEKMLTQIHGISKMFMLVNVSIPNFPVVFVSNEFTSFYRYARNDVYLKDARLQFMMGPHTRKGMLREIKHTLESSNENTLDHILYTKDGIPVPTTVGLLRVKKADHHNKDSYFAITFDPFRSKSKSHEVDGEKGPEKELNVELGEKSLVAPILKNKEKILATEHRSFRRKIFQRFVELFTSTRLLADSTIRKSWDWMILIMSIWATFSVPVQVCFNEKIYYSQNVDLITDILFVIDLIINFRTTFVNADGLVILNNKKMALHYLKGWFAVDFVTAIPWQFLQLSVVSSAKTLKLLRYLKLTRVLRMAKVAFHLDEYTKNGPVSLILIIVYFIMLGHLIACGWFWLGRSEFEQNIAGWVTYHLQANNFQLTPAIVYDTGLQEDFYSASLYFIMTIFTTVGFGNIAPWNASEQIFCVIVMLIGAFFYAIIFGSATNIIMRMGAQQSRFLDQQKDLELYTSVNKFPLDLRNRMEDYFYYHWFNSKGIEHSKMMADWPRTLKEDTSLFLHRILFAEWPVFNEASTGCRRALSSLVERHGFTPGDYIVHEEDCVNAVYFLVRGHVKILKDGDVIGILTMGDTFGEKWWPTALSGKANADIQAMTYAEIEVLKHEDLKDILVKFPDYWSMWEQKLDITYELANREDRNIFDNLPEDLRIYVTSERTPAYQGEEKKPGEQSISDEELFRTTQDNIKRLASLVQK</sequence>
<dbReference type="InterPro" id="IPR000595">
    <property type="entry name" value="cNMP-bd_dom"/>
</dbReference>
<dbReference type="Pfam" id="PF00027">
    <property type="entry name" value="cNMP_binding"/>
    <property type="match status" value="1"/>
</dbReference>
<feature type="region of interest" description="Disordered" evidence="12">
    <location>
        <begin position="725"/>
        <end position="745"/>
    </location>
</feature>
<dbReference type="Gene3D" id="1.10.287.70">
    <property type="match status" value="1"/>
</dbReference>
<evidence type="ECO:0000256" key="6">
    <source>
        <dbReference type="ARBA" id="ARBA00022882"/>
    </source>
</evidence>
<dbReference type="PROSITE" id="PS50042">
    <property type="entry name" value="CNMP_BINDING_3"/>
    <property type="match status" value="1"/>
</dbReference>
<dbReference type="Pfam" id="PF00520">
    <property type="entry name" value="Ion_trans"/>
    <property type="match status" value="1"/>
</dbReference>
<name>A0A089N5S9_MNELE</name>
<keyword evidence="7" id="KW-0630">Potassium</keyword>
<keyword evidence="3" id="KW-0633">Potassium transport</keyword>
<dbReference type="InterPro" id="IPR018490">
    <property type="entry name" value="cNMP-bd_dom_sf"/>
</dbReference>
<dbReference type="InterPro" id="IPR005821">
    <property type="entry name" value="Ion_trans_dom"/>
</dbReference>
<dbReference type="GO" id="GO:0034702">
    <property type="term" value="C:monoatomic ion channel complex"/>
    <property type="evidence" value="ECO:0007669"/>
    <property type="project" value="UniProtKB-KW"/>
</dbReference>
<evidence type="ECO:0000256" key="4">
    <source>
        <dbReference type="ARBA" id="ARBA00022692"/>
    </source>
</evidence>
<evidence type="ECO:0000313" key="16">
    <source>
        <dbReference type="EMBL" id="AIQ80465.1"/>
    </source>
</evidence>
<protein>
    <submittedName>
        <fullName evidence="16">EAG1</fullName>
    </submittedName>
</protein>
<evidence type="ECO:0000256" key="9">
    <source>
        <dbReference type="ARBA" id="ARBA00023065"/>
    </source>
</evidence>
<evidence type="ECO:0000259" key="15">
    <source>
        <dbReference type="PROSITE" id="PS50042"/>
    </source>
</evidence>
<evidence type="ECO:0000256" key="1">
    <source>
        <dbReference type="ARBA" id="ARBA00004141"/>
    </source>
</evidence>
<keyword evidence="11" id="KW-0407">Ion channel</keyword>
<comment type="subcellular location">
    <subcellularLocation>
        <location evidence="1">Membrane</location>
        <topology evidence="1">Multi-pass membrane protein</topology>
    </subcellularLocation>
</comment>
<dbReference type="InterPro" id="IPR050818">
    <property type="entry name" value="KCNH_animal-type"/>
</dbReference>
<feature type="transmembrane region" description="Helical" evidence="13">
    <location>
        <begin position="388"/>
        <end position="411"/>
    </location>
</feature>